<gene>
    <name evidence="1" type="ORF">HNR21_001141</name>
</gene>
<keyword evidence="2" id="KW-1185">Reference proteome</keyword>
<reference evidence="1 2" key="1">
    <citation type="submission" date="2020-08" db="EMBL/GenBank/DDBJ databases">
        <title>Sequencing the genomes of 1000 actinobacteria strains.</title>
        <authorList>
            <person name="Klenk H.-P."/>
        </authorList>
    </citation>
    <scope>NUCLEOTIDE SEQUENCE [LARGE SCALE GENOMIC DNA]</scope>
    <source>
        <strain evidence="1 2">DSM 45823</strain>
    </source>
</reference>
<dbReference type="AlphaFoldDB" id="A0A7W3MUU0"/>
<comment type="caution">
    <text evidence="1">The sequence shown here is derived from an EMBL/GenBank/DDBJ whole genome shotgun (WGS) entry which is preliminary data.</text>
</comment>
<proteinExistence type="predicted"/>
<dbReference type="EMBL" id="JACJII010000001">
    <property type="protein sequence ID" value="MBA9002259.1"/>
    <property type="molecule type" value="Genomic_DNA"/>
</dbReference>
<protein>
    <submittedName>
        <fullName evidence="1">Uncharacterized protein</fullName>
    </submittedName>
</protein>
<dbReference type="Proteomes" id="UP000539313">
    <property type="component" value="Unassembled WGS sequence"/>
</dbReference>
<evidence type="ECO:0000313" key="2">
    <source>
        <dbReference type="Proteomes" id="UP000539313"/>
    </source>
</evidence>
<accession>A0A7W3MUU0</accession>
<evidence type="ECO:0000313" key="1">
    <source>
        <dbReference type="EMBL" id="MBA9002259.1"/>
    </source>
</evidence>
<dbReference type="RefSeq" id="WP_220500048.1">
    <property type="nucleotide sequence ID" value="NZ_JACJII010000001.1"/>
</dbReference>
<sequence>MPRLRVPLLLNPRLESAAVGSTAAAVYAAARMLWNVYVDHTDVFDMDVLVAAVVAVYGLYVRAKATPVADPRDADGRPLVSAGEHR</sequence>
<name>A0A7W3MUU0_9ACTN</name>
<organism evidence="1 2">
    <name type="scientific">Thermomonospora cellulosilytica</name>
    <dbReference type="NCBI Taxonomy" id="1411118"/>
    <lineage>
        <taxon>Bacteria</taxon>
        <taxon>Bacillati</taxon>
        <taxon>Actinomycetota</taxon>
        <taxon>Actinomycetes</taxon>
        <taxon>Streptosporangiales</taxon>
        <taxon>Thermomonosporaceae</taxon>
        <taxon>Thermomonospora</taxon>
    </lineage>
</organism>